<evidence type="ECO:0000313" key="3">
    <source>
        <dbReference type="Proteomes" id="UP000683493"/>
    </source>
</evidence>
<evidence type="ECO:0000313" key="2">
    <source>
        <dbReference type="EMBL" id="QWV97960.1"/>
    </source>
</evidence>
<dbReference type="EMBL" id="CP076724">
    <property type="protein sequence ID" value="QWV97960.1"/>
    <property type="molecule type" value="Genomic_DNA"/>
</dbReference>
<dbReference type="Proteomes" id="UP000683493">
    <property type="component" value="Chromosome"/>
</dbReference>
<name>A0ABX8JHW1_9BACT</name>
<accession>A0ABX8JHW1</accession>
<organism evidence="2 3">
    <name type="scientific">Geomonas diazotrophica</name>
    <dbReference type="NCBI Taxonomy" id="2843197"/>
    <lineage>
        <taxon>Bacteria</taxon>
        <taxon>Pseudomonadati</taxon>
        <taxon>Thermodesulfobacteriota</taxon>
        <taxon>Desulfuromonadia</taxon>
        <taxon>Geobacterales</taxon>
        <taxon>Geobacteraceae</taxon>
        <taxon>Geomonas</taxon>
    </lineage>
</organism>
<evidence type="ECO:0008006" key="4">
    <source>
        <dbReference type="Google" id="ProtNLM"/>
    </source>
</evidence>
<keyword evidence="1" id="KW-0732">Signal</keyword>
<evidence type="ECO:0000256" key="1">
    <source>
        <dbReference type="SAM" id="SignalP"/>
    </source>
</evidence>
<keyword evidence="3" id="KW-1185">Reference proteome</keyword>
<protein>
    <recommendedName>
        <fullName evidence="4">DUF2059 domain-containing protein</fullName>
    </recommendedName>
</protein>
<proteinExistence type="predicted"/>
<reference evidence="2 3" key="1">
    <citation type="submission" date="2021-06" db="EMBL/GenBank/DDBJ databases">
        <title>Gemonas diversity in paddy soil.</title>
        <authorList>
            <person name="Liu G."/>
        </authorList>
    </citation>
    <scope>NUCLEOTIDE SEQUENCE [LARGE SCALE GENOMIC DNA]</scope>
    <source>
        <strain evidence="2 3">RG29</strain>
    </source>
</reference>
<sequence length="207" mass="23415">MKLVVKKFGFVLIMLAISVSINPTIAYSVEKIEPKIYQLLEVTGSTKSSMAANINKIGSTFSSSLKKINPNIPDDIIDKCGERYSQILSKLFLGEDGLHKQLVMVYKKYYSEKDIDRYLQFYQSKLWQNASKNKGKLSKIEADQVKTEFQKVVDATGGQSKQDAIKQDMKAKTDQFVESSLGNAQNDLNKYMRTLGYKLDGDKMVKL</sequence>
<feature type="chain" id="PRO_5045108784" description="DUF2059 domain-containing protein" evidence="1">
    <location>
        <begin position="27"/>
        <end position="207"/>
    </location>
</feature>
<feature type="signal peptide" evidence="1">
    <location>
        <begin position="1"/>
        <end position="26"/>
    </location>
</feature>
<gene>
    <name evidence="2" type="ORF">KP005_01285</name>
</gene>